<dbReference type="HOGENOM" id="CLU_540147_0_0_1"/>
<dbReference type="EMBL" id="GL377653">
    <property type="protein sequence ID" value="EFJ10562.1"/>
    <property type="molecule type" value="Genomic_DNA"/>
</dbReference>
<dbReference type="SUPFAM" id="SSF56112">
    <property type="entry name" value="Protein kinase-like (PK-like)"/>
    <property type="match status" value="1"/>
</dbReference>
<organism evidence="2">
    <name type="scientific">Selaginella moellendorffii</name>
    <name type="common">Spikemoss</name>
    <dbReference type="NCBI Taxonomy" id="88036"/>
    <lineage>
        <taxon>Eukaryota</taxon>
        <taxon>Viridiplantae</taxon>
        <taxon>Streptophyta</taxon>
        <taxon>Embryophyta</taxon>
        <taxon>Tracheophyta</taxon>
        <taxon>Lycopodiopsida</taxon>
        <taxon>Selaginellales</taxon>
        <taxon>Selaginellaceae</taxon>
        <taxon>Selaginella</taxon>
    </lineage>
</organism>
<reference evidence="1 2" key="1">
    <citation type="journal article" date="2011" name="Science">
        <title>The Selaginella genome identifies genetic changes associated with the evolution of vascular plants.</title>
        <authorList>
            <person name="Banks J.A."/>
            <person name="Nishiyama T."/>
            <person name="Hasebe M."/>
            <person name="Bowman J.L."/>
            <person name="Gribskov M."/>
            <person name="dePamphilis C."/>
            <person name="Albert V.A."/>
            <person name="Aono N."/>
            <person name="Aoyama T."/>
            <person name="Ambrose B.A."/>
            <person name="Ashton N.W."/>
            <person name="Axtell M.J."/>
            <person name="Barker E."/>
            <person name="Barker M.S."/>
            <person name="Bennetzen J.L."/>
            <person name="Bonawitz N.D."/>
            <person name="Chapple C."/>
            <person name="Cheng C."/>
            <person name="Correa L.G."/>
            <person name="Dacre M."/>
            <person name="DeBarry J."/>
            <person name="Dreyer I."/>
            <person name="Elias M."/>
            <person name="Engstrom E.M."/>
            <person name="Estelle M."/>
            <person name="Feng L."/>
            <person name="Finet C."/>
            <person name="Floyd S.K."/>
            <person name="Frommer W.B."/>
            <person name="Fujita T."/>
            <person name="Gramzow L."/>
            <person name="Gutensohn M."/>
            <person name="Harholt J."/>
            <person name="Hattori M."/>
            <person name="Heyl A."/>
            <person name="Hirai T."/>
            <person name="Hiwatashi Y."/>
            <person name="Ishikawa M."/>
            <person name="Iwata M."/>
            <person name="Karol K.G."/>
            <person name="Koehler B."/>
            <person name="Kolukisaoglu U."/>
            <person name="Kubo M."/>
            <person name="Kurata T."/>
            <person name="Lalonde S."/>
            <person name="Li K."/>
            <person name="Li Y."/>
            <person name="Litt A."/>
            <person name="Lyons E."/>
            <person name="Manning G."/>
            <person name="Maruyama T."/>
            <person name="Michael T.P."/>
            <person name="Mikami K."/>
            <person name="Miyazaki S."/>
            <person name="Morinaga S."/>
            <person name="Murata T."/>
            <person name="Mueller-Roeber B."/>
            <person name="Nelson D.R."/>
            <person name="Obara M."/>
            <person name="Oguri Y."/>
            <person name="Olmstead R.G."/>
            <person name="Onodera N."/>
            <person name="Petersen B.L."/>
            <person name="Pils B."/>
            <person name="Prigge M."/>
            <person name="Rensing S.A."/>
            <person name="Riano-Pachon D.M."/>
            <person name="Roberts A.W."/>
            <person name="Sato Y."/>
            <person name="Scheller H.V."/>
            <person name="Schulz B."/>
            <person name="Schulz C."/>
            <person name="Shakirov E.V."/>
            <person name="Shibagaki N."/>
            <person name="Shinohara N."/>
            <person name="Shippen D.E."/>
            <person name="Soerensen I."/>
            <person name="Sotooka R."/>
            <person name="Sugimoto N."/>
            <person name="Sugita M."/>
            <person name="Sumikawa N."/>
            <person name="Tanurdzic M."/>
            <person name="Theissen G."/>
            <person name="Ulvskov P."/>
            <person name="Wakazuki S."/>
            <person name="Weng J.K."/>
            <person name="Willats W.W."/>
            <person name="Wipf D."/>
            <person name="Wolf P.G."/>
            <person name="Yang L."/>
            <person name="Zimmer A.D."/>
            <person name="Zhu Q."/>
            <person name="Mitros T."/>
            <person name="Hellsten U."/>
            <person name="Loque D."/>
            <person name="Otillar R."/>
            <person name="Salamov A."/>
            <person name="Schmutz J."/>
            <person name="Shapiro H."/>
            <person name="Lindquist E."/>
            <person name="Lucas S."/>
            <person name="Rokhsar D."/>
            <person name="Grigoriev I.V."/>
        </authorList>
    </citation>
    <scope>NUCLEOTIDE SEQUENCE [LARGE SCALE GENOMIC DNA]</scope>
</reference>
<evidence type="ECO:0000313" key="2">
    <source>
        <dbReference type="Proteomes" id="UP000001514"/>
    </source>
</evidence>
<evidence type="ECO:0008006" key="3">
    <source>
        <dbReference type="Google" id="ProtNLM"/>
    </source>
</evidence>
<gene>
    <name evidence="1" type="ORF">SELMODRAFT_427158</name>
</gene>
<dbReference type="GO" id="GO:0004672">
    <property type="term" value="F:protein kinase activity"/>
    <property type="evidence" value="ECO:0007669"/>
    <property type="project" value="InterPro"/>
</dbReference>
<sequence>MFCEILKLFQDVVKLRSGMRDNNSLASSNWEFATSARIGLFYCGNSAAGKELDLLSRSRRKAKFTRLAYLKAKVVQGMVKTRRMSSAASSSGSGSHRFPIPVTRRDSSGLREAVSATLESLLATGSWQFVDSVWKQVRKKAQKPGADERGNTPSDLADFNVWKDYQGKDAGEAKFLCYRPDFAKPPLPLQLVCEAFAKDEFNWMAFNTRPRPFALFFNSSRKQATLAIRTSRCWMATSGHALCTVDYNQVGRMLWRVWGATVENGKVWAEPFAETKCYGPEEYLVATERIWRAIHRFVQGYKVVPLQSPPIPWPIAKETSVHQLAEGKLVFRYENSQGEPEVAKFVSKYSLDAHKAWLPYAPELRSDVFEKHGVRMIRMEYLTREKGWIPADEVVKNVKGDAGHVAKLTECIAVALDVGHNKGFVHGDLRLCNILLRESQTVEADGYPKYDAKIVNFDWAGLAGHVAYPRMNKAISWPPGARYGVAITKEHDIYFKDNMVEQLNV</sequence>
<evidence type="ECO:0000313" key="1">
    <source>
        <dbReference type="EMBL" id="EFJ10562.1"/>
    </source>
</evidence>
<proteinExistence type="predicted"/>
<dbReference type="KEGG" id="smo:SELMODRAFT_427158"/>
<protein>
    <recommendedName>
        <fullName evidence="3">Protein kinase domain-containing protein</fullName>
    </recommendedName>
</protein>
<dbReference type="Gene3D" id="1.10.510.10">
    <property type="entry name" value="Transferase(Phosphotransferase) domain 1"/>
    <property type="match status" value="1"/>
</dbReference>
<accession>D8SYP8</accession>
<dbReference type="InterPro" id="IPR011009">
    <property type="entry name" value="Kinase-like_dom_sf"/>
</dbReference>
<name>D8SYP8_SELML</name>
<dbReference type="PROSITE" id="PS00109">
    <property type="entry name" value="PROTEIN_KINASE_TYR"/>
    <property type="match status" value="1"/>
</dbReference>
<dbReference type="InterPro" id="IPR008266">
    <property type="entry name" value="Tyr_kinase_AS"/>
</dbReference>
<dbReference type="Gramene" id="EFJ10562">
    <property type="protein sequence ID" value="EFJ10562"/>
    <property type="gene ID" value="SELMODRAFT_427158"/>
</dbReference>
<dbReference type="Proteomes" id="UP000001514">
    <property type="component" value="Unassembled WGS sequence"/>
</dbReference>
<keyword evidence="2" id="KW-1185">Reference proteome</keyword>
<dbReference type="AlphaFoldDB" id="D8SYP8"/>
<dbReference type="InParanoid" id="D8SYP8"/>